<keyword evidence="3" id="KW-1185">Reference proteome</keyword>
<accession>A0A397UQT0</accession>
<dbReference type="EMBL" id="QKWP01001169">
    <property type="protein sequence ID" value="RIB11139.1"/>
    <property type="molecule type" value="Genomic_DNA"/>
</dbReference>
<evidence type="ECO:0000313" key="3">
    <source>
        <dbReference type="Proteomes" id="UP000266673"/>
    </source>
</evidence>
<feature type="domain" description="TLDc" evidence="1">
    <location>
        <begin position="1"/>
        <end position="113"/>
    </location>
</feature>
<evidence type="ECO:0000313" key="2">
    <source>
        <dbReference type="EMBL" id="RIB11139.1"/>
    </source>
</evidence>
<dbReference type="Proteomes" id="UP000266673">
    <property type="component" value="Unassembled WGS sequence"/>
</dbReference>
<dbReference type="Pfam" id="PF07534">
    <property type="entry name" value="TLD"/>
    <property type="match status" value="1"/>
</dbReference>
<protein>
    <recommendedName>
        <fullName evidence="1">TLDc domain-containing protein</fullName>
    </recommendedName>
</protein>
<proteinExistence type="predicted"/>
<evidence type="ECO:0000259" key="1">
    <source>
        <dbReference type="PROSITE" id="PS51886"/>
    </source>
</evidence>
<dbReference type="PROSITE" id="PS51886">
    <property type="entry name" value="TLDC"/>
    <property type="match status" value="1"/>
</dbReference>
<dbReference type="OrthoDB" id="2340634at2759"/>
<comment type="caution">
    <text evidence="2">The sequence shown here is derived from an EMBL/GenBank/DDBJ whole genome shotgun (WGS) entry which is preliminary data.</text>
</comment>
<dbReference type="AlphaFoldDB" id="A0A397UQT0"/>
<name>A0A397UQT0_9GLOM</name>
<dbReference type="InterPro" id="IPR006571">
    <property type="entry name" value="TLDc_dom"/>
</dbReference>
<gene>
    <name evidence="2" type="ORF">C2G38_2104379</name>
</gene>
<sequence>MKVEDTDEILGGYNPKEWDQSTGNYLVNCNDRFIFSLKNGNINSSTLSRVKVPQSAIFCNLNFGPCFGPGDLIMYYDFGQVNGCSHAQTSYEKAIRDTEGNFSITEYEVFQIKRK</sequence>
<reference evidence="2 3" key="1">
    <citation type="submission" date="2018-06" db="EMBL/GenBank/DDBJ databases">
        <title>Comparative genomics reveals the genomic features of Rhizophagus irregularis, R. cerebriforme, R. diaphanum and Gigaspora rosea, and their symbiotic lifestyle signature.</title>
        <authorList>
            <person name="Morin E."/>
            <person name="San Clemente H."/>
            <person name="Chen E.C.H."/>
            <person name="De La Providencia I."/>
            <person name="Hainaut M."/>
            <person name="Kuo A."/>
            <person name="Kohler A."/>
            <person name="Murat C."/>
            <person name="Tang N."/>
            <person name="Roy S."/>
            <person name="Loubradou J."/>
            <person name="Henrissat B."/>
            <person name="Grigoriev I.V."/>
            <person name="Corradi N."/>
            <person name="Roux C."/>
            <person name="Martin F.M."/>
        </authorList>
    </citation>
    <scope>NUCLEOTIDE SEQUENCE [LARGE SCALE GENOMIC DNA]</scope>
    <source>
        <strain evidence="2 3">DAOM 194757</strain>
    </source>
</reference>
<organism evidence="2 3">
    <name type="scientific">Gigaspora rosea</name>
    <dbReference type="NCBI Taxonomy" id="44941"/>
    <lineage>
        <taxon>Eukaryota</taxon>
        <taxon>Fungi</taxon>
        <taxon>Fungi incertae sedis</taxon>
        <taxon>Mucoromycota</taxon>
        <taxon>Glomeromycotina</taxon>
        <taxon>Glomeromycetes</taxon>
        <taxon>Diversisporales</taxon>
        <taxon>Gigasporaceae</taxon>
        <taxon>Gigaspora</taxon>
    </lineage>
</organism>